<dbReference type="Gene3D" id="1.20.140.100">
    <property type="entry name" value="Dynein heavy chain, N-terminal domain 2"/>
    <property type="match status" value="1"/>
</dbReference>
<dbReference type="GO" id="GO:0005524">
    <property type="term" value="F:ATP binding"/>
    <property type="evidence" value="ECO:0007669"/>
    <property type="project" value="UniProtKB-KW"/>
</dbReference>
<evidence type="ECO:0000256" key="11">
    <source>
        <dbReference type="ARBA" id="ARBA00023175"/>
    </source>
</evidence>
<evidence type="ECO:0000256" key="15">
    <source>
        <dbReference type="SAM" id="MobiDB-lite"/>
    </source>
</evidence>
<dbReference type="Pfam" id="PF17857">
    <property type="entry name" value="AAA_lid_1"/>
    <property type="match status" value="1"/>
</dbReference>
<keyword evidence="12" id="KW-0206">Cytoskeleton</keyword>
<dbReference type="FunFam" id="3.40.50.300:FF:000049">
    <property type="entry name" value="Dynein, axonemal, heavy chain 5"/>
    <property type="match status" value="1"/>
</dbReference>
<dbReference type="Proteomes" id="UP000008983">
    <property type="component" value="Unassembled WGS sequence"/>
</dbReference>
<accession>G0R3C8</accession>
<keyword evidence="9 14" id="KW-0175">Coiled coil</keyword>
<dbReference type="eggNOG" id="KOG0379">
    <property type="taxonomic scope" value="Eukaryota"/>
</dbReference>
<keyword evidence="5" id="KW-0677">Repeat</keyword>
<dbReference type="InterPro" id="IPR041589">
    <property type="entry name" value="DNAH3_AAA_lid_1"/>
</dbReference>
<keyword evidence="19" id="KW-1185">Reference proteome</keyword>
<evidence type="ECO:0000256" key="3">
    <source>
        <dbReference type="ARBA" id="ARBA00022490"/>
    </source>
</evidence>
<dbReference type="InterPro" id="IPR013783">
    <property type="entry name" value="Ig-like_fold"/>
</dbReference>
<dbReference type="InterPro" id="IPR041658">
    <property type="entry name" value="AAA_lid_11"/>
</dbReference>
<dbReference type="Gene3D" id="2.60.40.10">
    <property type="entry name" value="Immunoglobulins"/>
    <property type="match status" value="2"/>
</dbReference>
<dbReference type="GO" id="GO:0008569">
    <property type="term" value="F:minus-end-directed microtubule motor activity"/>
    <property type="evidence" value="ECO:0007669"/>
    <property type="project" value="InterPro"/>
</dbReference>
<dbReference type="GeneID" id="14904112"/>
<dbReference type="EMBL" id="GL984297">
    <property type="protein sequence ID" value="EGR28030.1"/>
    <property type="molecule type" value="Genomic_DNA"/>
</dbReference>
<feature type="coiled-coil region" evidence="14">
    <location>
        <begin position="760"/>
        <end position="787"/>
    </location>
</feature>
<evidence type="ECO:0000256" key="2">
    <source>
        <dbReference type="ARBA" id="ARBA00008887"/>
    </source>
</evidence>
<evidence type="ECO:0000256" key="4">
    <source>
        <dbReference type="ARBA" id="ARBA00022701"/>
    </source>
</evidence>
<feature type="compositionally biased region" description="Basic and acidic residues" evidence="15">
    <location>
        <begin position="3274"/>
        <end position="3303"/>
    </location>
</feature>
<dbReference type="Gene3D" id="6.10.140.1060">
    <property type="match status" value="1"/>
</dbReference>
<evidence type="ECO:0000256" key="12">
    <source>
        <dbReference type="ARBA" id="ARBA00023212"/>
    </source>
</evidence>
<dbReference type="PANTHER" id="PTHR45703">
    <property type="entry name" value="DYNEIN HEAVY CHAIN"/>
    <property type="match status" value="1"/>
</dbReference>
<evidence type="ECO:0000256" key="14">
    <source>
        <dbReference type="SAM" id="Coils"/>
    </source>
</evidence>
<dbReference type="Pfam" id="PF17852">
    <property type="entry name" value="Dynein_AAA_lid"/>
    <property type="match status" value="1"/>
</dbReference>
<dbReference type="CDD" id="cd00102">
    <property type="entry name" value="IPT"/>
    <property type="match status" value="1"/>
</dbReference>
<dbReference type="Gene3D" id="1.10.8.710">
    <property type="match status" value="1"/>
</dbReference>
<feature type="domain" description="AAA+ ATPase" evidence="16">
    <location>
        <begin position="1374"/>
        <end position="1512"/>
    </location>
</feature>
<dbReference type="Pfam" id="PF03028">
    <property type="entry name" value="Dynein_heavy"/>
    <property type="match status" value="1"/>
</dbReference>
<dbReference type="InterPro" id="IPR024317">
    <property type="entry name" value="Dynein_heavy_chain_D4_dom"/>
</dbReference>
<evidence type="ECO:0000256" key="7">
    <source>
        <dbReference type="ARBA" id="ARBA00022840"/>
    </source>
</evidence>
<feature type="domain" description="IPT/TIG" evidence="17">
    <location>
        <begin position="363"/>
        <end position="452"/>
    </location>
</feature>
<reference evidence="18 19" key="1">
    <citation type="submission" date="2011-07" db="EMBL/GenBank/DDBJ databases">
        <authorList>
            <person name="Coyne R."/>
            <person name="Brami D."/>
            <person name="Johnson J."/>
            <person name="Hostetler J."/>
            <person name="Hannick L."/>
            <person name="Clark T."/>
            <person name="Cassidy-Hanley D."/>
            <person name="Inman J."/>
        </authorList>
    </citation>
    <scope>NUCLEOTIDE SEQUENCE [LARGE SCALE GENOMIC DNA]</scope>
    <source>
        <strain evidence="18 19">G5</strain>
    </source>
</reference>
<gene>
    <name evidence="18" type="ORF">IMG5_184320</name>
</gene>
<dbReference type="Pfam" id="PF01833">
    <property type="entry name" value="TIG"/>
    <property type="match status" value="1"/>
</dbReference>
<dbReference type="InterPro" id="IPR043157">
    <property type="entry name" value="Dynein_AAA1S"/>
</dbReference>
<dbReference type="Gene3D" id="1.10.472.130">
    <property type="match status" value="1"/>
</dbReference>
<keyword evidence="8" id="KW-0243">Dynein</keyword>
<dbReference type="InterPro" id="IPR041228">
    <property type="entry name" value="Dynein_C"/>
</dbReference>
<name>G0R3C8_ICHMU</name>
<dbReference type="FunFam" id="1.10.8.720:FF:000002">
    <property type="entry name" value="Dynein heavy chain 9, axonemal"/>
    <property type="match status" value="1"/>
</dbReference>
<dbReference type="Pfam" id="PF24681">
    <property type="entry name" value="Kelch_KLHDC2_KLHL20_DRC7"/>
    <property type="match status" value="2"/>
</dbReference>
<keyword evidence="10" id="KW-0969">Cilium</keyword>
<keyword evidence="4" id="KW-0493">Microtubule</keyword>
<dbReference type="Gene3D" id="1.20.920.30">
    <property type="match status" value="1"/>
</dbReference>
<dbReference type="SUPFAM" id="SSF117281">
    <property type="entry name" value="Kelch motif"/>
    <property type="match status" value="1"/>
</dbReference>
<dbReference type="InterPro" id="IPR004273">
    <property type="entry name" value="Dynein_heavy_D6_P-loop"/>
</dbReference>
<evidence type="ECO:0000256" key="10">
    <source>
        <dbReference type="ARBA" id="ARBA00023069"/>
    </source>
</evidence>
<dbReference type="SMART" id="SM00429">
    <property type="entry name" value="IPT"/>
    <property type="match status" value="1"/>
</dbReference>
<dbReference type="InParanoid" id="G0R3C8"/>
<dbReference type="STRING" id="857967.G0R3C8"/>
<feature type="compositionally biased region" description="Acidic residues" evidence="15">
    <location>
        <begin position="521"/>
        <end position="534"/>
    </location>
</feature>
<evidence type="ECO:0000256" key="13">
    <source>
        <dbReference type="ARBA" id="ARBA00023273"/>
    </source>
</evidence>
<dbReference type="Gene3D" id="1.10.287.2620">
    <property type="match status" value="1"/>
</dbReference>
<keyword evidence="13" id="KW-0966">Cell projection</keyword>
<dbReference type="GO" id="GO:0005930">
    <property type="term" value="C:axoneme"/>
    <property type="evidence" value="ECO:0007669"/>
    <property type="project" value="UniProtKB-SubCell"/>
</dbReference>
<dbReference type="FunFam" id="3.40.50.300:FF:001275">
    <property type="entry name" value="Dynein heavy chain, putative"/>
    <property type="match status" value="1"/>
</dbReference>
<dbReference type="Gene3D" id="1.10.8.1220">
    <property type="match status" value="1"/>
</dbReference>
<feature type="compositionally biased region" description="Basic and acidic residues" evidence="15">
    <location>
        <begin position="511"/>
        <end position="520"/>
    </location>
</feature>
<dbReference type="InterPro" id="IPR027417">
    <property type="entry name" value="P-loop_NTPase"/>
</dbReference>
<dbReference type="Gene3D" id="1.20.58.1120">
    <property type="match status" value="1"/>
</dbReference>
<keyword evidence="6" id="KW-0547">Nucleotide-binding</keyword>
<dbReference type="FunFam" id="1.10.287.2620:FF:000001">
    <property type="entry name" value="Cytoplasmic dynein heavy chain 1"/>
    <property type="match status" value="1"/>
</dbReference>
<feature type="region of interest" description="Disordered" evidence="15">
    <location>
        <begin position="3261"/>
        <end position="3343"/>
    </location>
</feature>
<dbReference type="Gene3D" id="2.120.10.80">
    <property type="entry name" value="Kelch-type beta propeller"/>
    <property type="match status" value="2"/>
</dbReference>
<dbReference type="FunFam" id="1.20.140.100:FF:000001">
    <property type="entry name" value="dynein heavy chain 17, axonemal"/>
    <property type="match status" value="1"/>
</dbReference>
<dbReference type="Gene3D" id="1.20.1270.280">
    <property type="match status" value="1"/>
</dbReference>
<feature type="coiled-coil region" evidence="14">
    <location>
        <begin position="2572"/>
        <end position="2618"/>
    </location>
</feature>
<dbReference type="SUPFAM" id="SSF52540">
    <property type="entry name" value="P-loop containing nucleoside triphosphate hydrolases"/>
    <property type="match status" value="4"/>
</dbReference>
<dbReference type="InterPro" id="IPR026983">
    <property type="entry name" value="DHC"/>
</dbReference>
<dbReference type="Pfam" id="PF12780">
    <property type="entry name" value="AAA_8"/>
    <property type="match status" value="1"/>
</dbReference>
<dbReference type="FunFam" id="3.40.50.300:FF:000738">
    <property type="entry name" value="Dynein heavy chain axonemal"/>
    <property type="match status" value="1"/>
</dbReference>
<feature type="region of interest" description="Disordered" evidence="15">
    <location>
        <begin position="511"/>
        <end position="559"/>
    </location>
</feature>
<dbReference type="OrthoDB" id="424310at2759"/>
<dbReference type="InterPro" id="IPR041466">
    <property type="entry name" value="Dynein_AAA5_ext"/>
</dbReference>
<dbReference type="Gene3D" id="1.20.920.20">
    <property type="match status" value="1"/>
</dbReference>
<evidence type="ECO:0000313" key="19">
    <source>
        <dbReference type="Proteomes" id="UP000008983"/>
    </source>
</evidence>
<evidence type="ECO:0000313" key="18">
    <source>
        <dbReference type="EMBL" id="EGR28030.1"/>
    </source>
</evidence>
<dbReference type="Gene3D" id="3.40.50.300">
    <property type="entry name" value="P-loop containing nucleotide triphosphate hydrolases"/>
    <property type="match status" value="5"/>
</dbReference>
<feature type="compositionally biased region" description="Basic and acidic residues" evidence="15">
    <location>
        <begin position="535"/>
        <end position="559"/>
    </location>
</feature>
<dbReference type="InterPro" id="IPR024743">
    <property type="entry name" value="Dynein_HC_stalk"/>
</dbReference>
<dbReference type="Gene3D" id="3.20.180.20">
    <property type="entry name" value="Dynein heavy chain, N-terminal domain 2"/>
    <property type="match status" value="1"/>
</dbReference>
<feature type="coiled-coil region" evidence="14">
    <location>
        <begin position="2813"/>
        <end position="2864"/>
    </location>
</feature>
<feature type="region of interest" description="Disordered" evidence="15">
    <location>
        <begin position="120"/>
        <end position="142"/>
    </location>
</feature>
<dbReference type="Gene3D" id="3.10.490.20">
    <property type="match status" value="1"/>
</dbReference>
<dbReference type="SUPFAM" id="SSF81296">
    <property type="entry name" value="E set domains"/>
    <property type="match status" value="1"/>
</dbReference>
<dbReference type="FunFam" id="3.40.50.300:FF:002141">
    <property type="entry name" value="Dynein heavy chain"/>
    <property type="match status" value="1"/>
</dbReference>
<organism evidence="18 19">
    <name type="scientific">Ichthyophthirius multifiliis</name>
    <name type="common">White spot disease agent</name>
    <name type="synonym">Ich</name>
    <dbReference type="NCBI Taxonomy" id="5932"/>
    <lineage>
        <taxon>Eukaryota</taxon>
        <taxon>Sar</taxon>
        <taxon>Alveolata</taxon>
        <taxon>Ciliophora</taxon>
        <taxon>Intramacronucleata</taxon>
        <taxon>Oligohymenophorea</taxon>
        <taxon>Hymenostomatida</taxon>
        <taxon>Ophryoglenina</taxon>
        <taxon>Ichthyophthirius</taxon>
    </lineage>
</organism>
<protein>
    <submittedName>
        <fullName evidence="18">Uncharacterized protein</fullName>
    </submittedName>
</protein>
<dbReference type="GO" id="GO:0045505">
    <property type="term" value="F:dynein intermediate chain binding"/>
    <property type="evidence" value="ECO:0007669"/>
    <property type="project" value="InterPro"/>
</dbReference>
<dbReference type="InterPro" id="IPR035706">
    <property type="entry name" value="AAA_9"/>
</dbReference>
<keyword evidence="3" id="KW-0963">Cytoplasm</keyword>
<dbReference type="FunFam" id="3.10.490.20:FF:000009">
    <property type="entry name" value="Dynein heavy chain 4"/>
    <property type="match status" value="1"/>
</dbReference>
<dbReference type="InterPro" id="IPR014756">
    <property type="entry name" value="Ig_E-set"/>
</dbReference>
<dbReference type="InterPro" id="IPR042228">
    <property type="entry name" value="Dynein_linker_3"/>
</dbReference>
<dbReference type="Pfam" id="PF18198">
    <property type="entry name" value="AAA_lid_11"/>
    <property type="match status" value="1"/>
</dbReference>
<evidence type="ECO:0000259" key="17">
    <source>
        <dbReference type="SMART" id="SM00429"/>
    </source>
</evidence>
<dbReference type="OMA" id="WAYLVND"/>
<comment type="similarity">
    <text evidence="2">Belongs to the dynein heavy chain family.</text>
</comment>
<dbReference type="FunFam" id="1.10.8.710:FF:000002">
    <property type="entry name" value="dynein heavy chain 17, axonemal"/>
    <property type="match status" value="1"/>
</dbReference>
<evidence type="ECO:0000256" key="6">
    <source>
        <dbReference type="ARBA" id="ARBA00022741"/>
    </source>
</evidence>
<dbReference type="Pfam" id="PF08393">
    <property type="entry name" value="DHC_N2"/>
    <property type="match status" value="1"/>
</dbReference>
<evidence type="ECO:0000256" key="9">
    <source>
        <dbReference type="ARBA" id="ARBA00023054"/>
    </source>
</evidence>
<sequence length="4124" mass="469616">MPQPLVWTQLKQTGTTQPTTRSGHTIVTVGKQHIMFGGLDNDKNNFKDGKISPNNQVFNLKIQGNNCEWRQLTCSGDVPLPRCYHAACAISADRMLIFGGSYTSNLRFNDTYILKTTNQQWSKPPNQISGGEPKNAESKIGAPQPRCAHSATYYDGKVFVFGGHGGINYQRLAFNDLYVLETEGFEWTKLEPKGNPPEPRGGHSAAMMANKPLLMIFGGWSFSSQYSNTIIYDIEKDEWIDPELTHEIPKWNAGGIMTPSIPSWKYFIFGGSVGQFEDGGNRANSKYVDDSWVLDVDGLYWAVVNMESDNSGEKNTIVKPKPRESTAMFYDSNESRVIIFGGWANNWLNDIWALNVSSITGPPYAIFSIKPCLGPITGKTKITVIGDGFKDSQNISIKFFGGKIEKEVSGTFVSENQIVCETPTFEQPRKVEVTVCMNKGDYTITKSFFEYYLNTKAEKTIVYGPGLLSENNTGTQTCIVVQARNKNDQNRESGSDEFVVTIRNPAKLKKIEEVNEAPKEGEEEEEDEGEGEEAEEKKAKKLAAEKAKQELEKKQGEEKKKEKKSKKLILLQLPSQQQTMMMVLILLISLLKKRLLQKLILNTKMKMENYKLLEVILLNAHLQKANISEFIDSTKENIDIRNKNISENVKELITVMENLDQVRIKQEDHVLILDTIEEMLQFLKKKELAKDADIKKCKKLQEEWKNLSKIAQAVKKDIQGPVKTESDKTKDKIKKFEEITLKEFLMGLKKESFFNYKTGVKESFQRIQEVKEKVNEFEQNLKQYDDLAQMFEFPDSVVGCKKLMEQIKNDLFAVEKLWQRIEVSEKSFDEYKVMKWGSINTMDMEDEIKKLRKALIDLRGIDKRSNAFLGIQEQFKNWATFLPLLGELKDPSMNSTDGRHWKKIKDTVKKEFEVNDQLELQTIWDLKLFDFKDAIEEITDQSKQELKMEKNLNKIIEFWKDIQFELIQHKNTDIHTLKVSEENFETLEEHQLQINNMLLSKYIAYFEKEVEKWKSDLGSIYDVVQLLIEVQKTWSFLENLFIQSEEVKRELPNESASFVGIDKEMKEIMSHGCELKNCLQFCTISGMLKRLEKIQSQLKVCEKALNEFLDSKRRAFPRFYFVSVNDLLDILSNGNSPAKINRHMSKIFQAIDNLVLKEEGGGGRPTALKMISCVGTEDVDFSQPKSLLGKVESYLKDVIDTMIGTLKDVTQRSFKNQQTMQRQEWLKQDPAQITLLVNNIIYCKAVEDVFLKLQGGDINAMKNYLDESINLLTGLIKMVQGDLSVPLRQKIMCLITIDTHSRDVVIRLINEHVRKAEEFQWQSQLKFYWDGEARIRIADARFVYSYEYLGNGPRLVITPLTDRIYVTATQALHLMMGCAPAGPAGTGKTETTKDLANALAKACYVFNCSSEMNYESMGNIYKGLASSGCWGCFDEFNRLLPEVLSVCSVQFKAVTDAIKQGAERFMLEGDEISLDPTCGVFITMNPGYLGRAELPEGLKALFRPITVVVPDLELICENMLMAEGFVEAKILAKKFVTLYMLCRDLLSKQLHYDWGLRAIKSVLVVAGGFKRSELTISEQALLMRALRDFNIPKIAYQDLYVFHGLLGDLFPGIDVKPKKDLAFEKVVCDVCVENKLDPSPEFVLKVIQLGELLAIRHCVFVMGPPAAGKSSTWKILAKSQDKVNKKTILVDMDPKVVSTKDFYGYNLPSKEWKDGLFSKMLRTLAETPDLNIKWIVLDGDLDANWIESMNSVMDDNKILTLANNERIPLKPHMRAIFEIRDLRFATPATVSRAGILYISDEGGYQWRSYVKSWIKQEFPSDAEMQKNLDQLFMKFVPDTLDHIKKHCRFLVPVSPMSQVVSICKALQTLLKGEVKNLEYLFVYALIWAVGGALAEKDSIDYRKDFSTWWKGAWKTAVKFPGKGTIFDYYVDQSGDSSKFTEWNKKLQNKEFDPQTETMGNITVNTIETVATSDFIKSYLMVKHPSLLIGNSGCGKTQLAKGILKEIAQAKPDLYAYQLINFNYYTDSPYLQGQIEQTLEKKAGRQYGPPGKVQLIYFVDDLNMPQLDPYDTQTAIALLRQMADYGHFYDIGKLALKDIINTQVLAAMNPSAGSFYVNLRYQRHFWTVSIPFPDNESLSLIYITFLNGHLKRFKSTIQEYSNIIVRASLLLHQAVTMNFRKTAINFHYEFNLRHMSNIFQGLLLSDPNRYQEPDKLIKLWIHECERTYGDRLVSVDNLKTYKENISDIVKKSFSKFNFSRYFGQNPENLIYCNFTQGINSDRFYDQMPNNDMEKHISEALKEYNDNNAIMGLVLFEDAMKHVCRICRIVLPSSGHALLVGVGGSGKQSLSKLSSFIMGYTTFSITISATYSMVDLRTDLQQLYFKSGPKEEGMLFLFTEGQITNERFLVYINDLLSSGEISELYTQDEKEAMINQVRPKVKSDGIPDTRENCWNWFINSVKKNLHMAICFSPVGDMRRRARQFPALVNCTVIDWYQPWPQEALFNVAKSFLEPVDLGADKVRDAVVKFMPFSFSLVNDLGLKLLEQERRHAYTTPKSFLELISLFTNMLQQKRDILEKNKERYETGLVKLKETAEQVAIIEVEVKEKQVEAEAKKKEADAFAEVVGKEKDKVEIENTKAQIEAQKCAVIKQDVEEKKTSTEADLRAAEPLIEQAKQALDSIKKDDFRTAKSWANPPAGVPEVFAATMYLLAGFFPEAIEIDKTKKPKAVDWKAALKMMKSPEEFLTKLLGFKDIVDQNLVPQTNVNIVKNQYISMPVFTPEQMASKSGAARGVCSWVINIVKYNDVIQDVEPKRKALKESTEQLEEANTKLAEVENQVAQLNAQLANLTAEYNKAAGEKEAAINEAERCARRLNLAQRLVTALSSENERWGKSIIALNDQLQLIVGDVLIASSFVSYAGPFNKKFRNIMINQNFVKFMKENVIPMSLDPDPIKILTNESTIALWNKQKLPSDSVSIENGTILTNSARYSLMIDPQLQGITWIREKEKNNSLKILRLGSKNINRDLEMSIENGYSAIIENMSERVDAILMPIIARSFIKRGKNKIIKFAGKDLVLHNNFKLFLHTKLSNPHYPPEIQAEAALINFTVTEAGLGDQLLSLVVARERPDLAKKKVELITQQNDFKIKLKDLEDELLFKLANAKGDILDDIALIENLEYSKKLSVEIAEKVAAAKITEARINETSENYRPAASRGALFYFMLSDLPKIHSFYKYSLESFIIVINRAIDNISENKLYSKNNMIPFSQEGEEYNPNDEIASPEKAHETEKNDEAVEQEQKNEQESDKKEGEEEGENKEEEQENYEEGASPPKQAAKGDEGEEPMSPRSLKKRVEELIESLTYTAYQYTRRGTFETHKLIIAVMLCLRVLLRSGELEEAEVNHLIIGKVDPNPGAIPDQLKSFLTEGIWAACKALETIVHFQGFCQSLETDVLQWRKWYQEEKAELADLPKAFKELNKFYKLLLLRALRPDRLPSALSQFVSDKMGERFIEQPPFNIIDTFSETIKTIPIFFVLFPGVDPTPDVEKVAAQYDISSNNGRFINISMGQGQEDRAKKAVFDCAQKGYWLMLQNVHLMQSWLYGLNGLEGFLESVFANPKTHPNFRVFISSEPPNVLLPLQQIIPESILQASLKCANEAPQFLKANLRRAFSKFDQEFLDKCDKKPLEFKSCLFGLCFFHSLMLGRKKFGTQGWSRVYNFNDGDLTICANVLFNYLSKYDQVPWDDLRYIFGEIMYGGHITDDWDRRTNRTYLLVLIRPELLQPTFNLAPLFKSPDASKFDYSAYSKYIEEKLPIETPQMYGMHPNAEIGYLTAACDQVFSTILEIQGGAASGGSKKDDGVMGTLMDFKARCPPDFNMLLIEERVKEKTPYIVVCLQECERMNGLLKEIKTSLEDLRLGLTGALNITDAMESLAQSLSFNKVPASWEAKAYFSKKPLFMWFADLIERNLQLSEWSKELQTPNSLNITYLFNPMSYLTAIMQYTARAKGLPLDGIAVQTNVTSMKSHEDVVNTAENGAYIHGLFLEGAAWELGGQGQDGYLIEQKPKELHPRLPVVNVIAVPIASKKTAGQYECPVYVTSARGQTYVFKANLNMESEDSDPNKWILSGTCILLSDD</sequence>
<dbReference type="InterPro" id="IPR035699">
    <property type="entry name" value="AAA_6"/>
</dbReference>
<evidence type="ECO:0000256" key="8">
    <source>
        <dbReference type="ARBA" id="ARBA00023017"/>
    </source>
</evidence>
<dbReference type="InterPro" id="IPR042219">
    <property type="entry name" value="AAA_lid_11_sf"/>
</dbReference>
<evidence type="ECO:0000256" key="1">
    <source>
        <dbReference type="ARBA" id="ARBA00004430"/>
    </source>
</evidence>
<dbReference type="RefSeq" id="XP_004027375.1">
    <property type="nucleotide sequence ID" value="XM_004027326.1"/>
</dbReference>
<dbReference type="GO" id="GO:0007018">
    <property type="term" value="P:microtubule-based movement"/>
    <property type="evidence" value="ECO:0007669"/>
    <property type="project" value="InterPro"/>
</dbReference>
<dbReference type="PANTHER" id="PTHR45703:SF8">
    <property type="entry name" value="DYNEINS HEAVY CHAIN"/>
    <property type="match status" value="1"/>
</dbReference>
<dbReference type="Pfam" id="PF12781">
    <property type="entry name" value="AAA_9"/>
    <property type="match status" value="1"/>
</dbReference>
<feature type="compositionally biased region" description="Polar residues" evidence="15">
    <location>
        <begin position="120"/>
        <end position="129"/>
    </location>
</feature>
<dbReference type="GO" id="GO:0030286">
    <property type="term" value="C:dynein complex"/>
    <property type="evidence" value="ECO:0007669"/>
    <property type="project" value="UniProtKB-KW"/>
</dbReference>
<dbReference type="InterPro" id="IPR002909">
    <property type="entry name" value="IPT_dom"/>
</dbReference>
<dbReference type="InterPro" id="IPR042222">
    <property type="entry name" value="Dynein_2_N"/>
</dbReference>
<keyword evidence="7" id="KW-0067">ATP-binding</keyword>
<dbReference type="GO" id="GO:0051959">
    <property type="term" value="F:dynein light intermediate chain binding"/>
    <property type="evidence" value="ECO:0007669"/>
    <property type="project" value="InterPro"/>
</dbReference>
<dbReference type="InterPro" id="IPR015915">
    <property type="entry name" value="Kelch-typ_b-propeller"/>
</dbReference>
<proteinExistence type="inferred from homology"/>
<dbReference type="FunFam" id="1.20.920.30:FF:000002">
    <property type="entry name" value="Dynein axonemal heavy chain 3"/>
    <property type="match status" value="1"/>
</dbReference>
<keyword evidence="11" id="KW-0505">Motor protein</keyword>
<dbReference type="InterPro" id="IPR003593">
    <property type="entry name" value="AAA+_ATPase"/>
</dbReference>
<evidence type="ECO:0000256" key="5">
    <source>
        <dbReference type="ARBA" id="ARBA00022737"/>
    </source>
</evidence>
<dbReference type="GO" id="GO:0005874">
    <property type="term" value="C:microtubule"/>
    <property type="evidence" value="ECO:0007669"/>
    <property type="project" value="UniProtKB-KW"/>
</dbReference>
<dbReference type="Pfam" id="PF18199">
    <property type="entry name" value="Dynein_C"/>
    <property type="match status" value="1"/>
</dbReference>
<dbReference type="Pfam" id="PF12777">
    <property type="entry name" value="MT"/>
    <property type="match status" value="1"/>
</dbReference>
<evidence type="ECO:0000259" key="16">
    <source>
        <dbReference type="SMART" id="SM00382"/>
    </source>
</evidence>
<dbReference type="Pfam" id="PF12775">
    <property type="entry name" value="AAA_7"/>
    <property type="match status" value="1"/>
</dbReference>
<dbReference type="eggNOG" id="KOG3595">
    <property type="taxonomic scope" value="Eukaryota"/>
</dbReference>
<comment type="subcellular location">
    <subcellularLocation>
        <location evidence="1">Cytoplasm</location>
        <location evidence="1">Cytoskeleton</location>
        <location evidence="1">Cilium axoneme</location>
    </subcellularLocation>
</comment>
<dbReference type="Gene3D" id="1.10.8.720">
    <property type="entry name" value="Region D6 of dynein motor"/>
    <property type="match status" value="1"/>
</dbReference>
<dbReference type="InterPro" id="IPR013602">
    <property type="entry name" value="Dynein_heavy_linker"/>
</dbReference>
<feature type="domain" description="AAA+ ATPase" evidence="16">
    <location>
        <begin position="1981"/>
        <end position="2130"/>
    </location>
</feature>
<dbReference type="FunFam" id="1.20.920.20:FF:000001">
    <property type="entry name" value="dynein heavy chain 2, axonemal"/>
    <property type="match status" value="1"/>
</dbReference>
<dbReference type="SMART" id="SM00382">
    <property type="entry name" value="AAA"/>
    <property type="match status" value="2"/>
</dbReference>
<feature type="compositionally biased region" description="Acidic residues" evidence="15">
    <location>
        <begin position="3304"/>
        <end position="3318"/>
    </location>
</feature>
<dbReference type="Pfam" id="PF12774">
    <property type="entry name" value="AAA_6"/>
    <property type="match status" value="1"/>
</dbReference>
<dbReference type="InterPro" id="IPR043160">
    <property type="entry name" value="Dynein_C_barrel"/>
</dbReference>